<dbReference type="PANTHER" id="PTHR35011:SF10">
    <property type="entry name" value="TRAP TRANSPORTER SMALL PERMEASE PROTEIN"/>
    <property type="match status" value="1"/>
</dbReference>
<evidence type="ECO:0000256" key="3">
    <source>
        <dbReference type="ARBA" id="ARBA00022475"/>
    </source>
</evidence>
<keyword evidence="6 9" id="KW-1133">Transmembrane helix</keyword>
<keyword evidence="12" id="KW-1185">Reference proteome</keyword>
<evidence type="ECO:0000256" key="6">
    <source>
        <dbReference type="ARBA" id="ARBA00022989"/>
    </source>
</evidence>
<dbReference type="Proteomes" id="UP000219331">
    <property type="component" value="Unassembled WGS sequence"/>
</dbReference>
<dbReference type="AlphaFoldDB" id="A0A285SH95"/>
<evidence type="ECO:0000256" key="2">
    <source>
        <dbReference type="ARBA" id="ARBA00022448"/>
    </source>
</evidence>
<dbReference type="Pfam" id="PF04290">
    <property type="entry name" value="DctQ"/>
    <property type="match status" value="1"/>
</dbReference>
<feature type="transmembrane region" description="Helical" evidence="9">
    <location>
        <begin position="53"/>
        <end position="71"/>
    </location>
</feature>
<dbReference type="STRING" id="538381.GCA_001696535_01902"/>
<dbReference type="InterPro" id="IPR055348">
    <property type="entry name" value="DctQ"/>
</dbReference>
<dbReference type="PANTHER" id="PTHR35011">
    <property type="entry name" value="2,3-DIKETO-L-GULONATE TRAP TRANSPORTER SMALL PERMEASE PROTEIN YIAM"/>
    <property type="match status" value="1"/>
</dbReference>
<reference evidence="11 12" key="1">
    <citation type="submission" date="2017-08" db="EMBL/GenBank/DDBJ databases">
        <authorList>
            <person name="de Groot N.N."/>
        </authorList>
    </citation>
    <scope>NUCLEOTIDE SEQUENCE [LARGE SCALE GENOMIC DNA]</scope>
    <source>
        <strain evidence="11 12">USBA 352</strain>
    </source>
</reference>
<dbReference type="EMBL" id="OBML01000005">
    <property type="protein sequence ID" value="SOC07216.1"/>
    <property type="molecule type" value="Genomic_DNA"/>
</dbReference>
<protein>
    <recommendedName>
        <fullName evidence="9">TRAP transporter small permease protein</fullName>
    </recommendedName>
</protein>
<comment type="subcellular location">
    <subcellularLocation>
        <location evidence="1 9">Cell inner membrane</location>
        <topology evidence="1 9">Multi-pass membrane protein</topology>
    </subcellularLocation>
</comment>
<comment type="function">
    <text evidence="9">Part of the tripartite ATP-independent periplasmic (TRAP) transport system.</text>
</comment>
<dbReference type="OrthoDB" id="6160477at2"/>
<comment type="subunit">
    <text evidence="9">The complex comprises the extracytoplasmic solute receptor protein and the two transmembrane proteins.</text>
</comment>
<keyword evidence="4 9" id="KW-0997">Cell inner membrane</keyword>
<evidence type="ECO:0000256" key="1">
    <source>
        <dbReference type="ARBA" id="ARBA00004429"/>
    </source>
</evidence>
<dbReference type="InterPro" id="IPR007387">
    <property type="entry name" value="TRAP_DctQ"/>
</dbReference>
<evidence type="ECO:0000313" key="12">
    <source>
        <dbReference type="Proteomes" id="UP000219331"/>
    </source>
</evidence>
<evidence type="ECO:0000256" key="7">
    <source>
        <dbReference type="ARBA" id="ARBA00023136"/>
    </source>
</evidence>
<keyword evidence="7 9" id="KW-0472">Membrane</keyword>
<proteinExistence type="inferred from homology"/>
<feature type="transmembrane region" description="Helical" evidence="9">
    <location>
        <begin position="141"/>
        <end position="161"/>
    </location>
</feature>
<dbReference type="GO" id="GO:0022857">
    <property type="term" value="F:transmembrane transporter activity"/>
    <property type="evidence" value="ECO:0007669"/>
    <property type="project" value="UniProtKB-UniRule"/>
</dbReference>
<evidence type="ECO:0000256" key="4">
    <source>
        <dbReference type="ARBA" id="ARBA00022519"/>
    </source>
</evidence>
<organism evidence="11 12">
    <name type="scientific">Stappia indica</name>
    <dbReference type="NCBI Taxonomy" id="538381"/>
    <lineage>
        <taxon>Bacteria</taxon>
        <taxon>Pseudomonadati</taxon>
        <taxon>Pseudomonadota</taxon>
        <taxon>Alphaproteobacteria</taxon>
        <taxon>Hyphomicrobiales</taxon>
        <taxon>Stappiaceae</taxon>
        <taxon>Stappia</taxon>
    </lineage>
</organism>
<dbReference type="GO" id="GO:0005886">
    <property type="term" value="C:plasma membrane"/>
    <property type="evidence" value="ECO:0007669"/>
    <property type="project" value="UniProtKB-SubCell"/>
</dbReference>
<feature type="transmembrane region" description="Helical" evidence="9">
    <location>
        <begin position="92"/>
        <end position="110"/>
    </location>
</feature>
<name>A0A285SH95_9HYPH</name>
<evidence type="ECO:0000313" key="11">
    <source>
        <dbReference type="EMBL" id="SOC07216.1"/>
    </source>
</evidence>
<feature type="transmembrane region" description="Helical" evidence="9">
    <location>
        <begin position="12"/>
        <end position="33"/>
    </location>
</feature>
<evidence type="ECO:0000256" key="5">
    <source>
        <dbReference type="ARBA" id="ARBA00022692"/>
    </source>
</evidence>
<dbReference type="GO" id="GO:0015740">
    <property type="term" value="P:C4-dicarboxylate transport"/>
    <property type="evidence" value="ECO:0007669"/>
    <property type="project" value="TreeGrafter"/>
</dbReference>
<accession>A0A285SH95</accession>
<keyword evidence="3" id="KW-1003">Cell membrane</keyword>
<keyword evidence="2 9" id="KW-0813">Transport</keyword>
<evidence type="ECO:0000256" key="8">
    <source>
        <dbReference type="ARBA" id="ARBA00038436"/>
    </source>
</evidence>
<feature type="domain" description="Tripartite ATP-independent periplasmic transporters DctQ component" evidence="10">
    <location>
        <begin position="29"/>
        <end position="149"/>
    </location>
</feature>
<gene>
    <name evidence="11" type="ORF">SAMN05421512_105318</name>
</gene>
<dbReference type="RefSeq" id="WP_097174946.1">
    <property type="nucleotide sequence ID" value="NZ_OBML01000005.1"/>
</dbReference>
<keyword evidence="5 9" id="KW-0812">Transmembrane</keyword>
<comment type="similarity">
    <text evidence="8 9">Belongs to the TRAP transporter small permease family.</text>
</comment>
<evidence type="ECO:0000256" key="9">
    <source>
        <dbReference type="RuleBase" id="RU369079"/>
    </source>
</evidence>
<evidence type="ECO:0000259" key="10">
    <source>
        <dbReference type="Pfam" id="PF04290"/>
    </source>
</evidence>
<sequence length="182" mass="19567">MTDNLAAALRRINSGLALLVGIVVLATAGFVIVDITLRQFGHSFGGSDEISGYVMAAVASWGLSYALTELAHVRIDLVRQKLQTRGRAMLDIFAMSIAAGTVCIIAYQAWPVLEKTLVRGSRANTALETPLWIPQAVWFSGWVWFAISSCLLVLLALATVLRGDFQNADAMIGARGEAEDGK</sequence>